<reference evidence="5" key="1">
    <citation type="journal article" date="2014" name="Int. J. Syst. Evol. Microbiol.">
        <title>Complete genome sequence of Corynebacterium casei LMG S-19264T (=DSM 44701T), isolated from a smear-ripened cheese.</title>
        <authorList>
            <consortium name="US DOE Joint Genome Institute (JGI-PGF)"/>
            <person name="Walter F."/>
            <person name="Albersmeier A."/>
            <person name="Kalinowski J."/>
            <person name="Ruckert C."/>
        </authorList>
    </citation>
    <scope>NUCLEOTIDE SEQUENCE</scope>
    <source>
        <strain evidence="5">VKM B-1513</strain>
    </source>
</reference>
<feature type="binding site" evidence="2">
    <location>
        <position position="47"/>
    </location>
    <ligand>
        <name>Mg(2+)</name>
        <dbReference type="ChEBI" id="CHEBI:18420"/>
        <label>2</label>
    </ligand>
</feature>
<dbReference type="GO" id="GO:0005524">
    <property type="term" value="F:ATP binding"/>
    <property type="evidence" value="ECO:0007669"/>
    <property type="project" value="UniProtKB-UniRule"/>
</dbReference>
<feature type="binding site" evidence="2">
    <location>
        <position position="75"/>
    </location>
    <ligand>
        <name>Mg(2+)</name>
        <dbReference type="ChEBI" id="CHEBI:18420"/>
        <label>4</label>
    </ligand>
</feature>
<dbReference type="InterPro" id="IPR036676">
    <property type="entry name" value="PurM-like_C_sf"/>
</dbReference>
<dbReference type="SUPFAM" id="SSF55326">
    <property type="entry name" value="PurM N-terminal domain-like"/>
    <property type="match status" value="1"/>
</dbReference>
<feature type="binding site" evidence="2">
    <location>
        <position position="54"/>
    </location>
    <ligand>
        <name>substrate</name>
    </ligand>
</feature>
<dbReference type="PIRSF" id="PIRSF005303">
    <property type="entry name" value="Thiam_monoph_kin"/>
    <property type="match status" value="1"/>
</dbReference>
<dbReference type="GO" id="GO:0009030">
    <property type="term" value="F:thiamine-phosphate kinase activity"/>
    <property type="evidence" value="ECO:0007669"/>
    <property type="project" value="UniProtKB-UniRule"/>
</dbReference>
<dbReference type="Pfam" id="PF02769">
    <property type="entry name" value="AIRS_C"/>
    <property type="match status" value="1"/>
</dbReference>
<dbReference type="RefSeq" id="WP_271186545.1">
    <property type="nucleotide sequence ID" value="NZ_BSFE01000004.1"/>
</dbReference>
<keyword evidence="2 5" id="KW-0418">Kinase</keyword>
<keyword evidence="1 2" id="KW-0784">Thiamine biosynthesis</keyword>
<gene>
    <name evidence="2 5" type="primary">thiL</name>
    <name evidence="5" type="ORF">GCM10017621_16830</name>
</gene>
<feature type="binding site" evidence="2">
    <location>
        <position position="30"/>
    </location>
    <ligand>
        <name>Mg(2+)</name>
        <dbReference type="ChEBI" id="CHEBI:18420"/>
        <label>3</label>
    </ligand>
</feature>
<keyword evidence="2" id="KW-0460">Magnesium</keyword>
<dbReference type="PANTHER" id="PTHR30270">
    <property type="entry name" value="THIAMINE-MONOPHOSPHATE KINASE"/>
    <property type="match status" value="1"/>
</dbReference>
<keyword evidence="2" id="KW-0479">Metal-binding</keyword>
<dbReference type="Gene3D" id="3.90.650.10">
    <property type="entry name" value="PurM-like C-terminal domain"/>
    <property type="match status" value="1"/>
</dbReference>
<dbReference type="Pfam" id="PF00586">
    <property type="entry name" value="AIRS"/>
    <property type="match status" value="1"/>
</dbReference>
<feature type="binding site" evidence="2">
    <location>
        <position position="47"/>
    </location>
    <ligand>
        <name>Mg(2+)</name>
        <dbReference type="ChEBI" id="CHEBI:18420"/>
        <label>1</label>
    </ligand>
</feature>
<dbReference type="EMBL" id="BSFE01000004">
    <property type="protein sequence ID" value="GLK52175.1"/>
    <property type="molecule type" value="Genomic_DNA"/>
</dbReference>
<evidence type="ECO:0000259" key="3">
    <source>
        <dbReference type="Pfam" id="PF00586"/>
    </source>
</evidence>
<evidence type="ECO:0000313" key="6">
    <source>
        <dbReference type="Proteomes" id="UP001143486"/>
    </source>
</evidence>
<comment type="pathway">
    <text evidence="2">Cofactor biosynthesis; thiamine diphosphate biosynthesis; thiamine diphosphate from thiamine phosphate: step 1/1.</text>
</comment>
<comment type="function">
    <text evidence="2">Catalyzes the ATP-dependent phosphorylation of thiamine-monophosphate (TMP) to form thiamine-pyrophosphate (TPP), the active form of vitamin B1.</text>
</comment>
<dbReference type="InterPro" id="IPR036921">
    <property type="entry name" value="PurM-like_N_sf"/>
</dbReference>
<feature type="binding site" evidence="2">
    <location>
        <position position="213"/>
    </location>
    <ligand>
        <name>Mg(2+)</name>
        <dbReference type="ChEBI" id="CHEBI:18420"/>
        <label>5</label>
    </ligand>
</feature>
<proteinExistence type="inferred from homology"/>
<feature type="binding site" evidence="2">
    <location>
        <position position="212"/>
    </location>
    <ligand>
        <name>ATP</name>
        <dbReference type="ChEBI" id="CHEBI:30616"/>
    </ligand>
</feature>
<feature type="binding site" evidence="2">
    <location>
        <position position="317"/>
    </location>
    <ligand>
        <name>substrate</name>
    </ligand>
</feature>
<dbReference type="Proteomes" id="UP001143486">
    <property type="component" value="Unassembled WGS sequence"/>
</dbReference>
<protein>
    <recommendedName>
        <fullName evidence="2">Thiamine-monophosphate kinase</fullName>
        <shortName evidence="2">TMP kinase</shortName>
        <shortName evidence="2">Thiamine-phosphate kinase</shortName>
        <ecNumber evidence="2">2.7.4.16</ecNumber>
    </recommendedName>
</protein>
<feature type="binding site" evidence="2">
    <location>
        <position position="30"/>
    </location>
    <ligand>
        <name>Mg(2+)</name>
        <dbReference type="ChEBI" id="CHEBI:18420"/>
        <label>4</label>
    </ligand>
</feature>
<feature type="binding site" evidence="2">
    <location>
        <position position="210"/>
    </location>
    <ligand>
        <name>Mg(2+)</name>
        <dbReference type="ChEBI" id="CHEBI:18420"/>
        <label>3</label>
    </ligand>
</feature>
<dbReference type="HAMAP" id="MF_02128">
    <property type="entry name" value="TMP_kinase"/>
    <property type="match status" value="1"/>
</dbReference>
<dbReference type="AlphaFoldDB" id="A0A9W6IN20"/>
<comment type="miscellaneous">
    <text evidence="2">Reaction mechanism of ThiL seems to utilize a direct, inline transfer of the gamma-phosphate of ATP to TMP rather than a phosphorylated enzyme intermediate.</text>
</comment>
<dbReference type="InterPro" id="IPR006283">
    <property type="entry name" value="ThiL-like"/>
</dbReference>
<dbReference type="SUPFAM" id="SSF56042">
    <property type="entry name" value="PurM C-terminal domain-like"/>
    <property type="match status" value="1"/>
</dbReference>
<keyword evidence="2" id="KW-0808">Transferase</keyword>
<keyword evidence="2" id="KW-0547">Nucleotide-binding</keyword>
<feature type="binding site" evidence="2">
    <location>
        <position position="75"/>
    </location>
    <ligand>
        <name>Mg(2+)</name>
        <dbReference type="ChEBI" id="CHEBI:18420"/>
        <label>3</label>
    </ligand>
</feature>
<evidence type="ECO:0000256" key="1">
    <source>
        <dbReference type="ARBA" id="ARBA00022977"/>
    </source>
</evidence>
<feature type="domain" description="PurM-like C-terminal" evidence="4">
    <location>
        <begin position="154"/>
        <end position="300"/>
    </location>
</feature>
<dbReference type="GO" id="GO:0009228">
    <property type="term" value="P:thiamine biosynthetic process"/>
    <property type="evidence" value="ECO:0007669"/>
    <property type="project" value="UniProtKB-KW"/>
</dbReference>
<dbReference type="InterPro" id="IPR010918">
    <property type="entry name" value="PurM-like_C_dom"/>
</dbReference>
<keyword evidence="2" id="KW-0067">ATP-binding</keyword>
<dbReference type="GO" id="GO:0009229">
    <property type="term" value="P:thiamine diphosphate biosynthetic process"/>
    <property type="evidence" value="ECO:0007669"/>
    <property type="project" value="UniProtKB-UniRule"/>
</dbReference>
<dbReference type="GO" id="GO:0000287">
    <property type="term" value="F:magnesium ion binding"/>
    <property type="evidence" value="ECO:0007669"/>
    <property type="project" value="UniProtKB-UniRule"/>
</dbReference>
<dbReference type="CDD" id="cd02194">
    <property type="entry name" value="ThiL"/>
    <property type="match status" value="1"/>
</dbReference>
<feature type="binding site" evidence="2">
    <location>
        <position position="149"/>
    </location>
    <ligand>
        <name>ATP</name>
        <dbReference type="ChEBI" id="CHEBI:30616"/>
    </ligand>
</feature>
<organism evidence="5 6">
    <name type="scientific">Maricaulis virginensis</name>
    <dbReference type="NCBI Taxonomy" id="144022"/>
    <lineage>
        <taxon>Bacteria</taxon>
        <taxon>Pseudomonadati</taxon>
        <taxon>Pseudomonadota</taxon>
        <taxon>Alphaproteobacteria</taxon>
        <taxon>Maricaulales</taxon>
        <taxon>Maricaulaceae</taxon>
        <taxon>Maricaulis</taxon>
    </lineage>
</organism>
<dbReference type="PANTHER" id="PTHR30270:SF0">
    <property type="entry name" value="THIAMINE-MONOPHOSPHATE KINASE"/>
    <property type="match status" value="1"/>
</dbReference>
<comment type="caution">
    <text evidence="5">The sequence shown here is derived from an EMBL/GenBank/DDBJ whole genome shotgun (WGS) entry which is preliminary data.</text>
</comment>
<keyword evidence="6" id="KW-1185">Reference proteome</keyword>
<evidence type="ECO:0000256" key="2">
    <source>
        <dbReference type="HAMAP-Rule" id="MF_02128"/>
    </source>
</evidence>
<accession>A0A9W6IN20</accession>
<dbReference type="Gene3D" id="3.30.1330.10">
    <property type="entry name" value="PurM-like, N-terminal domain"/>
    <property type="match status" value="1"/>
</dbReference>
<dbReference type="NCBIfam" id="TIGR01379">
    <property type="entry name" value="thiL"/>
    <property type="match status" value="1"/>
</dbReference>
<dbReference type="EC" id="2.7.4.16" evidence="2"/>
<reference evidence="5" key="2">
    <citation type="submission" date="2023-01" db="EMBL/GenBank/DDBJ databases">
        <authorList>
            <person name="Sun Q."/>
            <person name="Evtushenko L."/>
        </authorList>
    </citation>
    <scope>NUCLEOTIDE SEQUENCE</scope>
    <source>
        <strain evidence="5">VKM B-1513</strain>
    </source>
</reference>
<comment type="caution">
    <text evidence="2">Lacks conserved residue(s) required for the propagation of feature annotation.</text>
</comment>
<feature type="domain" description="PurM-like N-terminal" evidence="3">
    <location>
        <begin position="29"/>
        <end position="141"/>
    </location>
</feature>
<feature type="binding site" evidence="2">
    <location>
        <position position="75"/>
    </location>
    <ligand>
        <name>Mg(2+)</name>
        <dbReference type="ChEBI" id="CHEBI:18420"/>
        <label>2</label>
    </ligand>
</feature>
<sequence length="320" mass="32914">MVSGGEFDFIRTRLGPLTRNHAAALGLRDDAAVLDVPAGQQLVLACDTLVAGVHFRVDDGAAVAAARAMRSNVSDLAAMGAQPLGYLSALSWPRGIDPRWRDEFVAALADEQDRFGLVLLGGDTTSTPGPMTVTLTLLGCVTDGTSLLRSGAIAGDDVWVTGTIGDAVLGLASLEGETGAPAELVSRYTHPTPRLAAGLALRGIATSAIDISDGLLADAAHIAETSGLALEISADRVPLSVPARAWLDAGEEGGLGRLLSGGDDYELLFTAPASRRAEIESLSLDAPVTRIGRAVAGEGVTCLGPDGQPVKIDRAGFTHF</sequence>
<comment type="catalytic activity">
    <reaction evidence="2">
        <text>thiamine phosphate + ATP = thiamine diphosphate + ADP</text>
        <dbReference type="Rhea" id="RHEA:15913"/>
        <dbReference type="ChEBI" id="CHEBI:30616"/>
        <dbReference type="ChEBI" id="CHEBI:37575"/>
        <dbReference type="ChEBI" id="CHEBI:58937"/>
        <dbReference type="ChEBI" id="CHEBI:456216"/>
        <dbReference type="EC" id="2.7.4.16"/>
    </reaction>
</comment>
<comment type="similarity">
    <text evidence="2">Belongs to the thiamine-monophosphate kinase family.</text>
</comment>
<evidence type="ECO:0000313" key="5">
    <source>
        <dbReference type="EMBL" id="GLK52175.1"/>
    </source>
</evidence>
<feature type="binding site" evidence="2">
    <location>
        <begin position="122"/>
        <end position="123"/>
    </location>
    <ligand>
        <name>ATP</name>
        <dbReference type="ChEBI" id="CHEBI:30616"/>
    </ligand>
</feature>
<dbReference type="InterPro" id="IPR016188">
    <property type="entry name" value="PurM-like_N"/>
</dbReference>
<feature type="binding site" evidence="2">
    <location>
        <position position="123"/>
    </location>
    <ligand>
        <name>Mg(2+)</name>
        <dbReference type="ChEBI" id="CHEBI:18420"/>
        <label>1</label>
    </ligand>
</feature>
<name>A0A9W6IN20_9PROT</name>
<feature type="binding site" evidence="2">
    <location>
        <position position="263"/>
    </location>
    <ligand>
        <name>substrate</name>
    </ligand>
</feature>
<evidence type="ECO:0000259" key="4">
    <source>
        <dbReference type="Pfam" id="PF02769"/>
    </source>
</evidence>